<gene>
    <name evidence="2" type="ORF">BGZ80_007486</name>
</gene>
<dbReference type="EMBL" id="JAAAID010000385">
    <property type="protein sequence ID" value="KAG0018161.1"/>
    <property type="molecule type" value="Genomic_DNA"/>
</dbReference>
<dbReference type="AlphaFoldDB" id="A0A9P6MYC0"/>
<sequence length="341" mass="37468">MPSMKELQDLLEALDAEGSLSIGGGEESANLDDLYEDSYLYAILHNKVKHDTIEIAVVSTAATSQENTGETSPPSTHSFDVLILPKEYSWGDDHESLGRKILIRPGYAAVLAALLSASRTNQSPQTIFMATGSPGIGRSCLAYYLVYKIFEAGHDIVISDPMFTNAFIDKQYYSCYSPHLEKHTAIYQAISSTQPSSSTPSTPSTPSSPQPKKPTWWICDDGFLPIKGTQCHVLVTSATAQADKCIETLHKKHKLITPVQFQIPKWSLDEIKAGLIVSLSEVGADITDASITKDQEVTLENLYKKFKGSPRKIFAWVNSNWVVETESKAKSKTKTNSSKSK</sequence>
<dbReference type="Proteomes" id="UP000703661">
    <property type="component" value="Unassembled WGS sequence"/>
</dbReference>
<protein>
    <submittedName>
        <fullName evidence="2">Uncharacterized protein</fullName>
    </submittedName>
</protein>
<evidence type="ECO:0000256" key="1">
    <source>
        <dbReference type="SAM" id="MobiDB-lite"/>
    </source>
</evidence>
<organism evidence="2 3">
    <name type="scientific">Entomortierella chlamydospora</name>
    <dbReference type="NCBI Taxonomy" id="101097"/>
    <lineage>
        <taxon>Eukaryota</taxon>
        <taxon>Fungi</taxon>
        <taxon>Fungi incertae sedis</taxon>
        <taxon>Mucoromycota</taxon>
        <taxon>Mortierellomycotina</taxon>
        <taxon>Mortierellomycetes</taxon>
        <taxon>Mortierellales</taxon>
        <taxon>Mortierellaceae</taxon>
        <taxon>Entomortierella</taxon>
    </lineage>
</organism>
<comment type="caution">
    <text evidence="2">The sequence shown here is derived from an EMBL/GenBank/DDBJ whole genome shotgun (WGS) entry which is preliminary data.</text>
</comment>
<keyword evidence="3" id="KW-1185">Reference proteome</keyword>
<feature type="compositionally biased region" description="Low complexity" evidence="1">
    <location>
        <begin position="191"/>
        <end position="205"/>
    </location>
</feature>
<evidence type="ECO:0000313" key="2">
    <source>
        <dbReference type="EMBL" id="KAG0018161.1"/>
    </source>
</evidence>
<proteinExistence type="predicted"/>
<feature type="region of interest" description="Disordered" evidence="1">
    <location>
        <begin position="191"/>
        <end position="213"/>
    </location>
</feature>
<accession>A0A9P6MYC0</accession>
<reference evidence="2" key="1">
    <citation type="journal article" date="2020" name="Fungal Divers.">
        <title>Resolving the Mortierellaceae phylogeny through synthesis of multi-gene phylogenetics and phylogenomics.</title>
        <authorList>
            <person name="Vandepol N."/>
            <person name="Liber J."/>
            <person name="Desiro A."/>
            <person name="Na H."/>
            <person name="Kennedy M."/>
            <person name="Barry K."/>
            <person name="Grigoriev I.V."/>
            <person name="Miller A.N."/>
            <person name="O'Donnell K."/>
            <person name="Stajich J.E."/>
            <person name="Bonito G."/>
        </authorList>
    </citation>
    <scope>NUCLEOTIDE SEQUENCE</scope>
    <source>
        <strain evidence="2">NRRL 2769</strain>
    </source>
</reference>
<name>A0A9P6MYC0_9FUNG</name>
<evidence type="ECO:0000313" key="3">
    <source>
        <dbReference type="Proteomes" id="UP000703661"/>
    </source>
</evidence>